<dbReference type="Proteomes" id="UP000177010">
    <property type="component" value="Unassembled WGS sequence"/>
</dbReference>
<evidence type="ECO:0000313" key="1">
    <source>
        <dbReference type="EMBL" id="OFA10733.1"/>
    </source>
</evidence>
<dbReference type="RefSeq" id="WP_083274458.1">
    <property type="nucleotide sequence ID" value="NZ_MIQE01000014.1"/>
</dbReference>
<reference evidence="1 2" key="1">
    <citation type="submission" date="2016-09" db="EMBL/GenBank/DDBJ databases">
        <title>Genome Sequence of Lactobacillus sunkii Strain CG01.</title>
        <authorList>
            <person name="Poehlein A."/>
            <person name="Gabris C."/>
            <person name="Bengelsdorf F.R."/>
            <person name="Duerre P."/>
            <person name="Daniel R."/>
        </authorList>
    </citation>
    <scope>NUCLEOTIDE SEQUENCE [LARGE SCALE GENOMIC DNA]</scope>
    <source>
        <strain evidence="1 2">CG_D</strain>
    </source>
</reference>
<protein>
    <recommendedName>
        <fullName evidence="3">XkdX family protein</fullName>
    </recommendedName>
</protein>
<dbReference type="InterPro" id="IPR010022">
    <property type="entry name" value="XkdX"/>
</dbReference>
<accession>A0A1E7XC82</accession>
<proteinExistence type="predicted"/>
<dbReference type="EMBL" id="MIQE01000014">
    <property type="protein sequence ID" value="OFA10733.1"/>
    <property type="molecule type" value="Genomic_DNA"/>
</dbReference>
<dbReference type="NCBIfam" id="TIGR01669">
    <property type="entry name" value="phage_XkdX"/>
    <property type="match status" value="1"/>
</dbReference>
<dbReference type="Pfam" id="PF09693">
    <property type="entry name" value="Phage_XkdX"/>
    <property type="match status" value="1"/>
</dbReference>
<dbReference type="AlphaFoldDB" id="A0A1E7XC82"/>
<sequence length="46" mass="5525">MNYDLIKLFYGWKVLQPAIEWYVQHGFIDADQYKEITGKDYVVPTK</sequence>
<name>A0A1E7XC82_9LACO</name>
<dbReference type="STRING" id="481719.LASUN_16400"/>
<evidence type="ECO:0008006" key="3">
    <source>
        <dbReference type="Google" id="ProtNLM"/>
    </source>
</evidence>
<evidence type="ECO:0000313" key="2">
    <source>
        <dbReference type="Proteomes" id="UP000177010"/>
    </source>
</evidence>
<comment type="caution">
    <text evidence="1">The sequence shown here is derived from an EMBL/GenBank/DDBJ whole genome shotgun (WGS) entry which is preliminary data.</text>
</comment>
<gene>
    <name evidence="1" type="ORF">LASUN_16400</name>
</gene>
<organism evidence="1 2">
    <name type="scientific">Lentilactobacillus sunkii</name>
    <dbReference type="NCBI Taxonomy" id="481719"/>
    <lineage>
        <taxon>Bacteria</taxon>
        <taxon>Bacillati</taxon>
        <taxon>Bacillota</taxon>
        <taxon>Bacilli</taxon>
        <taxon>Lactobacillales</taxon>
        <taxon>Lactobacillaceae</taxon>
        <taxon>Lentilactobacillus</taxon>
    </lineage>
</organism>